<comment type="caution">
    <text evidence="7">The sequence shown here is derived from an EMBL/GenBank/DDBJ whole genome shotgun (WGS) entry which is preliminary data.</text>
</comment>
<evidence type="ECO:0000313" key="10">
    <source>
        <dbReference type="Proteomes" id="UP000549695"/>
    </source>
</evidence>
<organism evidence="7 10">
    <name type="scientific">Pseudonocardia alni</name>
    <name type="common">Amycolata alni</name>
    <dbReference type="NCBI Taxonomy" id="33907"/>
    <lineage>
        <taxon>Bacteria</taxon>
        <taxon>Bacillati</taxon>
        <taxon>Actinomycetota</taxon>
        <taxon>Actinomycetes</taxon>
        <taxon>Pseudonocardiales</taxon>
        <taxon>Pseudonocardiaceae</taxon>
        <taxon>Pseudonocardia</taxon>
    </lineage>
</organism>
<dbReference type="SUPFAM" id="SSF48498">
    <property type="entry name" value="Tetracyclin repressor-like, C-terminal domain"/>
    <property type="match status" value="1"/>
</dbReference>
<keyword evidence="3 5" id="KW-0238">DNA-binding</keyword>
<dbReference type="Pfam" id="PF00440">
    <property type="entry name" value="TetR_N"/>
    <property type="match status" value="1"/>
</dbReference>
<dbReference type="EMBL" id="JACCCZ010000001">
    <property type="protein sequence ID" value="NYG02459.1"/>
    <property type="molecule type" value="Genomic_DNA"/>
</dbReference>
<dbReference type="Proteomes" id="UP000232453">
    <property type="component" value="Unassembled WGS sequence"/>
</dbReference>
<proteinExistence type="predicted"/>
<evidence type="ECO:0000313" key="7">
    <source>
        <dbReference type="EMBL" id="NYG02459.1"/>
    </source>
</evidence>
<dbReference type="PROSITE" id="PS50977">
    <property type="entry name" value="HTH_TETR_2"/>
    <property type="match status" value="1"/>
</dbReference>
<dbReference type="Gene3D" id="1.10.357.10">
    <property type="entry name" value="Tetracycline Repressor, domain 2"/>
    <property type="match status" value="1"/>
</dbReference>
<dbReference type="Pfam" id="PF13977">
    <property type="entry name" value="TetR_C_6"/>
    <property type="match status" value="1"/>
</dbReference>
<evidence type="ECO:0000313" key="8">
    <source>
        <dbReference type="EMBL" id="PKB31997.1"/>
    </source>
</evidence>
<keyword evidence="1" id="KW-0678">Repressor</keyword>
<evidence type="ECO:0000256" key="1">
    <source>
        <dbReference type="ARBA" id="ARBA00022491"/>
    </source>
</evidence>
<dbReference type="PRINTS" id="PR00455">
    <property type="entry name" value="HTHTETR"/>
</dbReference>
<keyword evidence="10" id="KW-1185">Reference proteome</keyword>
<feature type="DNA-binding region" description="H-T-H motif" evidence="5">
    <location>
        <begin position="24"/>
        <end position="43"/>
    </location>
</feature>
<dbReference type="Proteomes" id="UP000549695">
    <property type="component" value="Unassembled WGS sequence"/>
</dbReference>
<feature type="domain" description="HTH tetR-type" evidence="6">
    <location>
        <begin position="1"/>
        <end position="61"/>
    </location>
</feature>
<dbReference type="EMBL" id="PHUJ01000003">
    <property type="protein sequence ID" value="PKB31997.1"/>
    <property type="molecule type" value="Genomic_DNA"/>
</dbReference>
<dbReference type="GO" id="GO:0003700">
    <property type="term" value="F:DNA-binding transcription factor activity"/>
    <property type="evidence" value="ECO:0007669"/>
    <property type="project" value="TreeGrafter"/>
</dbReference>
<evidence type="ECO:0000256" key="5">
    <source>
        <dbReference type="PROSITE-ProRule" id="PRU00335"/>
    </source>
</evidence>
<dbReference type="PANTHER" id="PTHR30055">
    <property type="entry name" value="HTH-TYPE TRANSCRIPTIONAL REGULATOR RUTR"/>
    <property type="match status" value="1"/>
</dbReference>
<evidence type="ECO:0000313" key="9">
    <source>
        <dbReference type="Proteomes" id="UP000232453"/>
    </source>
</evidence>
<protein>
    <submittedName>
        <fullName evidence="7">AcrR family transcriptional regulator</fullName>
    </submittedName>
    <submittedName>
        <fullName evidence="8">TetR family transcriptional regulator</fullName>
    </submittedName>
</protein>
<dbReference type="PANTHER" id="PTHR30055:SF219">
    <property type="entry name" value="TRANSCRIPTIONAL REGULATORY PROTEIN"/>
    <property type="match status" value="1"/>
</dbReference>
<dbReference type="InterPro" id="IPR001647">
    <property type="entry name" value="HTH_TetR"/>
</dbReference>
<keyword evidence="4" id="KW-0804">Transcription</keyword>
<sequence length="196" mass="21233">MGHREELLDGAAQCLYEKGFGRTTARDVVAASGTNLASIGYHFGSKDALLTEALLRATTAWGEELDRALAEPAGGTTDPQRRVEETWSRVVGLFSTQRRLWATHVEALAQAERLPELRAKLAEAQREVREGLALTFHTLPDDPAAADRRVHVLGSVYQALLTGLMVQWMLDPGTAPSGVDIAEGLRAIADRADAFA</sequence>
<dbReference type="InterPro" id="IPR039538">
    <property type="entry name" value="BetI_C"/>
</dbReference>
<dbReference type="InterPro" id="IPR050109">
    <property type="entry name" value="HTH-type_TetR-like_transc_reg"/>
</dbReference>
<dbReference type="AlphaFoldDB" id="A0A852W1F7"/>
<dbReference type="SUPFAM" id="SSF46689">
    <property type="entry name" value="Homeodomain-like"/>
    <property type="match status" value="1"/>
</dbReference>
<dbReference type="GO" id="GO:0000976">
    <property type="term" value="F:transcription cis-regulatory region binding"/>
    <property type="evidence" value="ECO:0007669"/>
    <property type="project" value="TreeGrafter"/>
</dbReference>
<evidence type="ECO:0000259" key="6">
    <source>
        <dbReference type="PROSITE" id="PS50977"/>
    </source>
</evidence>
<evidence type="ECO:0000256" key="4">
    <source>
        <dbReference type="ARBA" id="ARBA00023163"/>
    </source>
</evidence>
<name>A0A852W1F7_PSEA5</name>
<dbReference type="InterPro" id="IPR009057">
    <property type="entry name" value="Homeodomain-like_sf"/>
</dbReference>
<evidence type="ECO:0000256" key="3">
    <source>
        <dbReference type="ARBA" id="ARBA00023125"/>
    </source>
</evidence>
<evidence type="ECO:0000256" key="2">
    <source>
        <dbReference type="ARBA" id="ARBA00023015"/>
    </source>
</evidence>
<accession>A0A852W1F7</accession>
<dbReference type="GeneID" id="98052497"/>
<dbReference type="RefSeq" id="WP_073575772.1">
    <property type="nucleotide sequence ID" value="NZ_BAAAJZ010000003.1"/>
</dbReference>
<keyword evidence="2" id="KW-0805">Transcription regulation</keyword>
<reference evidence="7 10" key="1">
    <citation type="submission" date="2020-07" db="EMBL/GenBank/DDBJ databases">
        <title>Sequencing the genomes of 1000 actinobacteria strains.</title>
        <authorList>
            <person name="Klenk H.-P."/>
        </authorList>
    </citation>
    <scope>NUCLEOTIDE SEQUENCE [LARGE SCALE GENOMIC DNA]</scope>
    <source>
        <strain evidence="8 9">DSM 44104</strain>
        <strain evidence="7 10">DSM 44749</strain>
    </source>
</reference>
<accession>A0AA44UQZ6</accession>
<gene>
    <name evidence="8" type="ORF">ATL51_3707</name>
    <name evidence="7" type="ORF">HDA37_002744</name>
</gene>
<dbReference type="InterPro" id="IPR036271">
    <property type="entry name" value="Tet_transcr_reg_TetR-rel_C_sf"/>
</dbReference>